<proteinExistence type="predicted"/>
<reference evidence="1 2" key="1">
    <citation type="submission" date="2018-04" db="EMBL/GenBank/DDBJ databases">
        <title>The genome of golden apple snail Pomacea canaliculata provides insight into stress tolerance and invasive adaptation.</title>
        <authorList>
            <person name="Liu C."/>
            <person name="Liu B."/>
            <person name="Ren Y."/>
            <person name="Zhang Y."/>
            <person name="Wang H."/>
            <person name="Li S."/>
            <person name="Jiang F."/>
            <person name="Yin L."/>
            <person name="Zhang G."/>
            <person name="Qian W."/>
            <person name="Fan W."/>
        </authorList>
    </citation>
    <scope>NUCLEOTIDE SEQUENCE [LARGE SCALE GENOMIC DNA]</scope>
    <source>
        <strain evidence="1">SZHN2017</strain>
        <tissue evidence="1">Muscle</tissue>
    </source>
</reference>
<evidence type="ECO:0000313" key="2">
    <source>
        <dbReference type="Proteomes" id="UP000245119"/>
    </source>
</evidence>
<dbReference type="Proteomes" id="UP000245119">
    <property type="component" value="Linkage Group LG12"/>
</dbReference>
<dbReference type="AlphaFoldDB" id="A0A2T7NIP9"/>
<gene>
    <name evidence="1" type="ORF">C0Q70_19194</name>
</gene>
<sequence>MLARRRLGVQGESAELLLLPLVPFSRLDVALEAQLSRHAASQLRSRHAIHILYLQPVTLKITLTNRQQRFAHLLLPKETGDEESHRASLCDDVSDLAGLFRVKGHSLFAQMHGAVLDDPLDITGDDLVV</sequence>
<accession>A0A2T7NIP9</accession>
<comment type="caution">
    <text evidence="1">The sequence shown here is derived from an EMBL/GenBank/DDBJ whole genome shotgun (WGS) entry which is preliminary data.</text>
</comment>
<evidence type="ECO:0000313" key="1">
    <source>
        <dbReference type="EMBL" id="PVD21028.1"/>
    </source>
</evidence>
<organism evidence="1 2">
    <name type="scientific">Pomacea canaliculata</name>
    <name type="common">Golden apple snail</name>
    <dbReference type="NCBI Taxonomy" id="400727"/>
    <lineage>
        <taxon>Eukaryota</taxon>
        <taxon>Metazoa</taxon>
        <taxon>Spiralia</taxon>
        <taxon>Lophotrochozoa</taxon>
        <taxon>Mollusca</taxon>
        <taxon>Gastropoda</taxon>
        <taxon>Caenogastropoda</taxon>
        <taxon>Architaenioglossa</taxon>
        <taxon>Ampullarioidea</taxon>
        <taxon>Ampullariidae</taxon>
        <taxon>Pomacea</taxon>
    </lineage>
</organism>
<name>A0A2T7NIP9_POMCA</name>
<dbReference type="EMBL" id="PZQS01000012">
    <property type="protein sequence ID" value="PVD21028.1"/>
    <property type="molecule type" value="Genomic_DNA"/>
</dbReference>
<protein>
    <submittedName>
        <fullName evidence="1">Uncharacterized protein</fullName>
    </submittedName>
</protein>
<keyword evidence="2" id="KW-1185">Reference proteome</keyword>